<dbReference type="SUPFAM" id="SSF110997">
    <property type="entry name" value="Sporulation related repeat"/>
    <property type="match status" value="1"/>
</dbReference>
<evidence type="ECO:0000256" key="1">
    <source>
        <dbReference type="SAM" id="SignalP"/>
    </source>
</evidence>
<accession>A0A840Y6A9</accession>
<dbReference type="Pfam" id="PF14559">
    <property type="entry name" value="TPR_19"/>
    <property type="match status" value="1"/>
</dbReference>
<evidence type="ECO:0000259" key="2">
    <source>
        <dbReference type="PROSITE" id="PS51724"/>
    </source>
</evidence>
<feature type="chain" id="PRO_5032695945" evidence="1">
    <location>
        <begin position="35"/>
        <end position="447"/>
    </location>
</feature>
<sequence>MNIRKIKLGLSALALSGAAVAVLASQGLGISAFAADAPSAKKAAAEAKAARKALAKRQGDKAVHHAELAVANDPANGAYRALLGQAYLLAGRFASAAQALGDASALNPQDGAVALNLSLAKIAQGDWAGARATLSANAERIPASDRGLAFALAGDPVTAVDILMPAARDASATAKTRQNLALAMALTGRWKEAAEIASMDMSPDQLQTRIAEWMQFARPTNAYDQVAALLNVRPVEDAGQPVALALSQQPDVAVAAAAPAASSVDQFMPGMPSAAAVAEAAPVEAPAEAAPEPVQVAGTGAQVVLGARSEMVQPVAAPRPAPARVAKPVRVARAAAEKKPAVAERVARRPGNYVVQLGAYPNAAVARDGWARYARRVPALAGVTPQGMNVSTRAGNFYRLSVGGFARQDAASLCGQVRARGGNCFVRAQAGDQVAAWVKGGTQVASR</sequence>
<reference evidence="3 4" key="1">
    <citation type="submission" date="2020-08" db="EMBL/GenBank/DDBJ databases">
        <title>Genomic Encyclopedia of Type Strains, Phase IV (KMG-IV): sequencing the most valuable type-strain genomes for metagenomic binning, comparative biology and taxonomic classification.</title>
        <authorList>
            <person name="Goeker M."/>
        </authorList>
    </citation>
    <scope>NUCLEOTIDE SEQUENCE [LARGE SCALE GENOMIC DNA]</scope>
    <source>
        <strain evidence="3 4">DSM 26736</strain>
    </source>
</reference>
<dbReference type="GO" id="GO:0042834">
    <property type="term" value="F:peptidoglycan binding"/>
    <property type="evidence" value="ECO:0007669"/>
    <property type="project" value="InterPro"/>
</dbReference>
<dbReference type="Pfam" id="PF05036">
    <property type="entry name" value="SPOR"/>
    <property type="match status" value="1"/>
</dbReference>
<evidence type="ECO:0000313" key="4">
    <source>
        <dbReference type="Proteomes" id="UP000527143"/>
    </source>
</evidence>
<proteinExistence type="predicted"/>
<gene>
    <name evidence="3" type="ORF">FHT02_000013</name>
</gene>
<dbReference type="InterPro" id="IPR007730">
    <property type="entry name" value="SPOR-like_dom"/>
</dbReference>
<dbReference type="Gene3D" id="3.30.70.1070">
    <property type="entry name" value="Sporulation related repeat"/>
    <property type="match status" value="1"/>
</dbReference>
<dbReference type="InterPro" id="IPR036680">
    <property type="entry name" value="SPOR-like_sf"/>
</dbReference>
<dbReference type="InterPro" id="IPR011990">
    <property type="entry name" value="TPR-like_helical_dom_sf"/>
</dbReference>
<dbReference type="EMBL" id="JACIJF010000001">
    <property type="protein sequence ID" value="MBB5708807.1"/>
    <property type="molecule type" value="Genomic_DNA"/>
</dbReference>
<dbReference type="Gene3D" id="1.25.40.10">
    <property type="entry name" value="Tetratricopeptide repeat domain"/>
    <property type="match status" value="1"/>
</dbReference>
<comment type="caution">
    <text evidence="3">The sequence shown here is derived from an EMBL/GenBank/DDBJ whole genome shotgun (WGS) entry which is preliminary data.</text>
</comment>
<dbReference type="Proteomes" id="UP000527143">
    <property type="component" value="Unassembled WGS sequence"/>
</dbReference>
<feature type="domain" description="SPOR" evidence="2">
    <location>
        <begin position="347"/>
        <end position="433"/>
    </location>
</feature>
<dbReference type="SUPFAM" id="SSF48452">
    <property type="entry name" value="TPR-like"/>
    <property type="match status" value="1"/>
</dbReference>
<keyword evidence="4" id="KW-1185">Reference proteome</keyword>
<feature type="signal peptide" evidence="1">
    <location>
        <begin position="1"/>
        <end position="34"/>
    </location>
</feature>
<evidence type="ECO:0000313" key="3">
    <source>
        <dbReference type="EMBL" id="MBB5708807.1"/>
    </source>
</evidence>
<dbReference type="RefSeq" id="WP_184083008.1">
    <property type="nucleotide sequence ID" value="NZ_JACIJF010000001.1"/>
</dbReference>
<organism evidence="3 4">
    <name type="scientific">Sphingomonas xinjiangensis</name>
    <dbReference type="NCBI Taxonomy" id="643568"/>
    <lineage>
        <taxon>Bacteria</taxon>
        <taxon>Pseudomonadati</taxon>
        <taxon>Pseudomonadota</taxon>
        <taxon>Alphaproteobacteria</taxon>
        <taxon>Sphingomonadales</taxon>
        <taxon>Sphingomonadaceae</taxon>
        <taxon>Sphingomonas</taxon>
    </lineage>
</organism>
<dbReference type="AlphaFoldDB" id="A0A840Y6A9"/>
<keyword evidence="1" id="KW-0732">Signal</keyword>
<dbReference type="PROSITE" id="PS51724">
    <property type="entry name" value="SPOR"/>
    <property type="match status" value="1"/>
</dbReference>
<protein>
    <submittedName>
        <fullName evidence="3">Flp pilus assembly protein TadD</fullName>
    </submittedName>
</protein>
<name>A0A840Y6A9_9SPHN</name>